<dbReference type="RefSeq" id="WP_301413957.1">
    <property type="nucleotide sequence ID" value="NZ_CP098023.1"/>
</dbReference>
<dbReference type="GO" id="GO:0003858">
    <property type="term" value="F:3-hydroxybutyrate dehydrogenase activity"/>
    <property type="evidence" value="ECO:0007669"/>
    <property type="project" value="UniProtKB-EC"/>
</dbReference>
<dbReference type="PRINTS" id="PR00080">
    <property type="entry name" value="SDRFAMILY"/>
</dbReference>
<evidence type="ECO:0000256" key="1">
    <source>
        <dbReference type="ARBA" id="ARBA00006484"/>
    </source>
</evidence>
<evidence type="ECO:0000313" key="4">
    <source>
        <dbReference type="Proteomes" id="UP001321520"/>
    </source>
</evidence>
<dbReference type="PROSITE" id="PS00061">
    <property type="entry name" value="ADH_SHORT"/>
    <property type="match status" value="1"/>
</dbReference>
<protein>
    <submittedName>
        <fullName evidence="3">3-hydroxybutyrate dehydrogenase</fullName>
        <ecNumber evidence="3">1.1.1.30</ecNumber>
    </submittedName>
</protein>
<reference evidence="3 4" key="1">
    <citation type="submission" date="2022-05" db="EMBL/GenBank/DDBJ databases">
        <title>Microbulbifer sp. nov., isolated from sponge.</title>
        <authorList>
            <person name="Gao L."/>
        </authorList>
    </citation>
    <scope>NUCLEOTIDE SEQUENCE [LARGE SCALE GENOMIC DNA]</scope>
    <source>
        <strain evidence="3 4">MI-G</strain>
    </source>
</reference>
<dbReference type="SUPFAM" id="SSF51735">
    <property type="entry name" value="NAD(P)-binding Rossmann-fold domains"/>
    <property type="match status" value="1"/>
</dbReference>
<organism evidence="3 4">
    <name type="scientific">Microbulbifer spongiae</name>
    <dbReference type="NCBI Taxonomy" id="2944933"/>
    <lineage>
        <taxon>Bacteria</taxon>
        <taxon>Pseudomonadati</taxon>
        <taxon>Pseudomonadota</taxon>
        <taxon>Gammaproteobacteria</taxon>
        <taxon>Cellvibrionales</taxon>
        <taxon>Microbulbiferaceae</taxon>
        <taxon>Microbulbifer</taxon>
    </lineage>
</organism>
<keyword evidence="3" id="KW-0560">Oxidoreductase</keyword>
<accession>A0ABY9EA27</accession>
<dbReference type="EMBL" id="CP098023">
    <property type="protein sequence ID" value="WKD48274.1"/>
    <property type="molecule type" value="Genomic_DNA"/>
</dbReference>
<dbReference type="Gene3D" id="3.40.50.720">
    <property type="entry name" value="NAD(P)-binding Rossmann-like Domain"/>
    <property type="match status" value="1"/>
</dbReference>
<dbReference type="NCBIfam" id="NF009093">
    <property type="entry name" value="PRK12429.1"/>
    <property type="match status" value="1"/>
</dbReference>
<dbReference type="Proteomes" id="UP001321520">
    <property type="component" value="Chromosome"/>
</dbReference>
<dbReference type="InterPro" id="IPR020904">
    <property type="entry name" value="Sc_DH/Rdtase_CS"/>
</dbReference>
<dbReference type="InterPro" id="IPR050259">
    <property type="entry name" value="SDR"/>
</dbReference>
<dbReference type="PANTHER" id="PTHR42879:SF2">
    <property type="entry name" value="3-OXOACYL-[ACYL-CARRIER-PROTEIN] REDUCTASE FABG"/>
    <property type="match status" value="1"/>
</dbReference>
<proteinExistence type="inferred from homology"/>
<dbReference type="Pfam" id="PF00106">
    <property type="entry name" value="adh_short"/>
    <property type="match status" value="1"/>
</dbReference>
<comment type="similarity">
    <text evidence="1 2">Belongs to the short-chain dehydrogenases/reductases (SDR) family.</text>
</comment>
<sequence>MSEGDHSCKLALVTGSTSGIGLGVARELAGSGYRIMLHGLLDAGAGADLAADFTREFAVDCGFSNADLSTLRGCTELVVATQEFGGSVDVLVNNAGIQYTSAAVDFPQARWDSLIAVNLNAPFYLSQQVLPAMLAVGWGRIINIASVHGLVASNKKAAYCAAKHGLVGLTKVLALESAKAGVTVNAICPGWVETPLIEPQIQAIAQAQGIDIERAKMALVGEKQPLPVATQPAAIGQLVVFLLSDAAATMTGIALPVDGGWTAQ</sequence>
<dbReference type="InterPro" id="IPR036291">
    <property type="entry name" value="NAD(P)-bd_dom_sf"/>
</dbReference>
<dbReference type="PANTHER" id="PTHR42879">
    <property type="entry name" value="3-OXOACYL-(ACYL-CARRIER-PROTEIN) REDUCTASE"/>
    <property type="match status" value="1"/>
</dbReference>
<dbReference type="EC" id="1.1.1.30" evidence="3"/>
<dbReference type="PRINTS" id="PR00081">
    <property type="entry name" value="GDHRDH"/>
</dbReference>
<evidence type="ECO:0000313" key="3">
    <source>
        <dbReference type="EMBL" id="WKD48274.1"/>
    </source>
</evidence>
<keyword evidence="4" id="KW-1185">Reference proteome</keyword>
<dbReference type="InterPro" id="IPR002347">
    <property type="entry name" value="SDR_fam"/>
</dbReference>
<gene>
    <name evidence="3" type="ORF">M8T91_10020</name>
</gene>
<name>A0ABY9EA27_9GAMM</name>
<evidence type="ECO:0000256" key="2">
    <source>
        <dbReference type="RuleBase" id="RU000363"/>
    </source>
</evidence>